<keyword evidence="2" id="KW-0238">DNA-binding</keyword>
<evidence type="ECO:0000256" key="3">
    <source>
        <dbReference type="ARBA" id="ARBA00023163"/>
    </source>
</evidence>
<dbReference type="InterPro" id="IPR036388">
    <property type="entry name" value="WH-like_DNA-bd_sf"/>
</dbReference>
<reference evidence="5 6" key="1">
    <citation type="submission" date="2019-12" db="EMBL/GenBank/DDBJ databases">
        <title>Whole-genome analyses of novel actinobacteria.</title>
        <authorList>
            <person name="Sahin N."/>
            <person name="Saygin H."/>
        </authorList>
    </citation>
    <scope>NUCLEOTIDE SEQUENCE [LARGE SCALE GENOMIC DNA]</scope>
    <source>
        <strain evidence="5 6">KC615</strain>
    </source>
</reference>
<accession>A0A6I4VXW1</accession>
<keyword evidence="6" id="KW-1185">Reference proteome</keyword>
<feature type="domain" description="HTH hxlR-type" evidence="4">
    <location>
        <begin position="1"/>
        <end position="91"/>
    </location>
</feature>
<protein>
    <recommendedName>
        <fullName evidence="4">HTH hxlR-type domain-containing protein</fullName>
    </recommendedName>
</protein>
<dbReference type="PANTHER" id="PTHR33204:SF29">
    <property type="entry name" value="TRANSCRIPTIONAL REGULATOR"/>
    <property type="match status" value="1"/>
</dbReference>
<keyword evidence="1" id="KW-0805">Transcription regulation</keyword>
<comment type="caution">
    <text evidence="5">The sequence shown here is derived from an EMBL/GenBank/DDBJ whole genome shotgun (WGS) entry which is preliminary data.</text>
</comment>
<dbReference type="AlphaFoldDB" id="A0A6I4VXW1"/>
<sequence>MISGKWKPAILYELFQRTMRFGQLQQAIPFISRQVLTTQLRELESDGIISRKIYPTVPPKVEYTVTELGRKFEPILQDISKLVDLFKEGNK</sequence>
<dbReference type="Gene3D" id="1.10.10.10">
    <property type="entry name" value="Winged helix-like DNA-binding domain superfamily/Winged helix DNA-binding domain"/>
    <property type="match status" value="1"/>
</dbReference>
<evidence type="ECO:0000259" key="4">
    <source>
        <dbReference type="PROSITE" id="PS51118"/>
    </source>
</evidence>
<dbReference type="SUPFAM" id="SSF46785">
    <property type="entry name" value="Winged helix' DNA-binding domain"/>
    <property type="match status" value="1"/>
</dbReference>
<dbReference type="Pfam" id="PF01638">
    <property type="entry name" value="HxlR"/>
    <property type="match status" value="1"/>
</dbReference>
<keyword evidence="3" id="KW-0804">Transcription</keyword>
<dbReference type="InterPro" id="IPR036390">
    <property type="entry name" value="WH_DNA-bd_sf"/>
</dbReference>
<evidence type="ECO:0000313" key="6">
    <source>
        <dbReference type="Proteomes" id="UP000430692"/>
    </source>
</evidence>
<dbReference type="Proteomes" id="UP000430692">
    <property type="component" value="Unassembled WGS sequence"/>
</dbReference>
<dbReference type="InterPro" id="IPR002577">
    <property type="entry name" value="HTH_HxlR"/>
</dbReference>
<name>A0A6I4VXW1_9BACL</name>
<evidence type="ECO:0000313" key="5">
    <source>
        <dbReference type="EMBL" id="MXQ55703.1"/>
    </source>
</evidence>
<evidence type="ECO:0000256" key="1">
    <source>
        <dbReference type="ARBA" id="ARBA00023015"/>
    </source>
</evidence>
<evidence type="ECO:0000256" key="2">
    <source>
        <dbReference type="ARBA" id="ARBA00023125"/>
    </source>
</evidence>
<dbReference type="PROSITE" id="PS51118">
    <property type="entry name" value="HTH_HXLR"/>
    <property type="match status" value="1"/>
</dbReference>
<dbReference type="PANTHER" id="PTHR33204">
    <property type="entry name" value="TRANSCRIPTIONAL REGULATOR, MARR FAMILY"/>
    <property type="match status" value="1"/>
</dbReference>
<gene>
    <name evidence="5" type="ORF">GSM42_18640</name>
</gene>
<organism evidence="5 6">
    <name type="scientific">Shimazuella alba</name>
    <dbReference type="NCBI Taxonomy" id="2690964"/>
    <lineage>
        <taxon>Bacteria</taxon>
        <taxon>Bacillati</taxon>
        <taxon>Bacillota</taxon>
        <taxon>Bacilli</taxon>
        <taxon>Bacillales</taxon>
        <taxon>Thermoactinomycetaceae</taxon>
        <taxon>Shimazuella</taxon>
    </lineage>
</organism>
<proteinExistence type="predicted"/>
<dbReference type="EMBL" id="WUUL01000017">
    <property type="protein sequence ID" value="MXQ55703.1"/>
    <property type="molecule type" value="Genomic_DNA"/>
</dbReference>
<dbReference type="GO" id="GO:0003677">
    <property type="term" value="F:DNA binding"/>
    <property type="evidence" value="ECO:0007669"/>
    <property type="project" value="UniProtKB-KW"/>
</dbReference>